<protein>
    <recommendedName>
        <fullName evidence="3">Serine aminopeptidase S33 domain-containing protein</fullName>
    </recommendedName>
</protein>
<dbReference type="Proteomes" id="UP000221024">
    <property type="component" value="Unassembled WGS sequence"/>
</dbReference>
<feature type="region of interest" description="Disordered" evidence="2">
    <location>
        <begin position="135"/>
        <end position="166"/>
    </location>
</feature>
<dbReference type="AlphaFoldDB" id="A0A2H3NQE8"/>
<dbReference type="SUPFAM" id="SSF53474">
    <property type="entry name" value="alpha/beta-Hydrolases"/>
    <property type="match status" value="1"/>
</dbReference>
<dbReference type="EMBL" id="PDEP01000001">
    <property type="protein sequence ID" value="PEN09501.1"/>
    <property type="molecule type" value="Genomic_DNA"/>
</dbReference>
<feature type="domain" description="Serine aminopeptidase S33" evidence="3">
    <location>
        <begin position="221"/>
        <end position="452"/>
    </location>
</feature>
<dbReference type="PANTHER" id="PTHR43265:SF1">
    <property type="entry name" value="ESTERASE ESTD"/>
    <property type="match status" value="1"/>
</dbReference>
<reference evidence="4 5" key="1">
    <citation type="submission" date="2017-10" db="EMBL/GenBank/DDBJ databases">
        <title>Draft genome of Longimonas halophila.</title>
        <authorList>
            <person name="Goh K.M."/>
            <person name="Shamsir M.S."/>
            <person name="Lim S.W."/>
        </authorList>
    </citation>
    <scope>NUCLEOTIDE SEQUENCE [LARGE SCALE GENOMIC DNA]</scope>
    <source>
        <strain evidence="4 5">KCTC 42399</strain>
    </source>
</reference>
<keyword evidence="5" id="KW-1185">Reference proteome</keyword>
<dbReference type="GO" id="GO:0004252">
    <property type="term" value="F:serine-type endopeptidase activity"/>
    <property type="evidence" value="ECO:0007669"/>
    <property type="project" value="InterPro"/>
</dbReference>
<dbReference type="Gene3D" id="3.40.50.1820">
    <property type="entry name" value="alpha/beta hydrolase"/>
    <property type="match status" value="1"/>
</dbReference>
<dbReference type="InterPro" id="IPR002471">
    <property type="entry name" value="Pept_S9_AS"/>
</dbReference>
<evidence type="ECO:0000256" key="1">
    <source>
        <dbReference type="ARBA" id="ARBA00022801"/>
    </source>
</evidence>
<evidence type="ECO:0000259" key="3">
    <source>
        <dbReference type="Pfam" id="PF12146"/>
    </source>
</evidence>
<dbReference type="OrthoDB" id="9809549at2"/>
<gene>
    <name evidence="4" type="ORF">CRI93_01870</name>
</gene>
<dbReference type="InterPro" id="IPR029058">
    <property type="entry name" value="AB_hydrolase_fold"/>
</dbReference>
<dbReference type="PROSITE" id="PS00708">
    <property type="entry name" value="PRO_ENDOPEP_SER"/>
    <property type="match status" value="1"/>
</dbReference>
<dbReference type="GO" id="GO:0052689">
    <property type="term" value="F:carboxylic ester hydrolase activity"/>
    <property type="evidence" value="ECO:0007669"/>
    <property type="project" value="TreeGrafter"/>
</dbReference>
<evidence type="ECO:0000313" key="4">
    <source>
        <dbReference type="EMBL" id="PEN09501.1"/>
    </source>
</evidence>
<dbReference type="PANTHER" id="PTHR43265">
    <property type="entry name" value="ESTERASE ESTD"/>
    <property type="match status" value="1"/>
</dbReference>
<keyword evidence="1" id="KW-0378">Hydrolase</keyword>
<name>A0A2H3NQE8_9BACT</name>
<dbReference type="InterPro" id="IPR022742">
    <property type="entry name" value="Hydrolase_4"/>
</dbReference>
<accession>A0A2H3NQE8</accession>
<sequence length="492" mass="53772">MGGRVRKRLCIVHLHIASQKRNQPMQIIQRLIIVLALATLMPWTLPVHAQSSDAVVGSWQGQLEAGGTELRVLFHIEQEDDSLFATMDSPDQGVTGIAVPEVHVQDDRLMFDVPEINGEYVGTMTNAETIEGSWTQSGQSFPLTLTPTDESTSEAPERPQHPEPPYPYVEEEVRFPNAEDDFTLAGTLTYPEDEGPHPAVVLVSGSGPQDRNSELMGHRLFHVLADHLTRQGIAVLRYDERGVGESEGPSFPASTTEAYARDAASAARFLKEHSRVDAERVGLIGLSEGGLVGPMVHTQHEPLAFLVMMAGPAVPGRDILVEQTALMAEAQGASASAVDSMRTTQQRMLNAAQSTPDSAAVADTLRTLFEAQGVPEEQRETQIERLTTPWFTFFLKYDPQPVLTQLDIPVLALFGSKDLQVPPEQNAEIMRNALGESASPNATVEVIDGLNHLFQPADTGAFSEYSQIETTMAPKALQRVSGWIRGQAEEQQ</sequence>
<evidence type="ECO:0000256" key="2">
    <source>
        <dbReference type="SAM" id="MobiDB-lite"/>
    </source>
</evidence>
<evidence type="ECO:0000313" key="5">
    <source>
        <dbReference type="Proteomes" id="UP000221024"/>
    </source>
</evidence>
<proteinExistence type="predicted"/>
<dbReference type="GO" id="GO:0006508">
    <property type="term" value="P:proteolysis"/>
    <property type="evidence" value="ECO:0007669"/>
    <property type="project" value="InterPro"/>
</dbReference>
<comment type="caution">
    <text evidence="4">The sequence shown here is derived from an EMBL/GenBank/DDBJ whole genome shotgun (WGS) entry which is preliminary data.</text>
</comment>
<dbReference type="Pfam" id="PF12146">
    <property type="entry name" value="Hydrolase_4"/>
    <property type="match status" value="1"/>
</dbReference>
<organism evidence="4 5">
    <name type="scientific">Longimonas halophila</name>
    <dbReference type="NCBI Taxonomy" id="1469170"/>
    <lineage>
        <taxon>Bacteria</taxon>
        <taxon>Pseudomonadati</taxon>
        <taxon>Rhodothermota</taxon>
        <taxon>Rhodothermia</taxon>
        <taxon>Rhodothermales</taxon>
        <taxon>Salisaetaceae</taxon>
        <taxon>Longimonas</taxon>
    </lineage>
</organism>
<dbReference type="InterPro" id="IPR053145">
    <property type="entry name" value="AB_hydrolase_Est10"/>
</dbReference>
<feature type="compositionally biased region" description="Polar residues" evidence="2">
    <location>
        <begin position="135"/>
        <end position="150"/>
    </location>
</feature>